<organism evidence="1 2">
    <name type="scientific">Streptomyces anulatus</name>
    <name type="common">Streptomyces chrysomallus</name>
    <dbReference type="NCBI Taxonomy" id="1892"/>
    <lineage>
        <taxon>Bacteria</taxon>
        <taxon>Bacillati</taxon>
        <taxon>Actinomycetota</taxon>
        <taxon>Actinomycetes</taxon>
        <taxon>Kitasatosporales</taxon>
        <taxon>Streptomycetaceae</taxon>
        <taxon>Streptomyces</taxon>
    </lineage>
</organism>
<dbReference type="PANTHER" id="PTHR31438:SF1">
    <property type="entry name" value="LYSINE N-ACYLTRANSFERASE C17G9.06C-RELATED"/>
    <property type="match status" value="1"/>
</dbReference>
<name>A0ABZ1Z8M9_STRAQ</name>
<evidence type="ECO:0000313" key="2">
    <source>
        <dbReference type="Proteomes" id="UP001431926"/>
    </source>
</evidence>
<evidence type="ECO:0000313" key="1">
    <source>
        <dbReference type="EMBL" id="WUX35090.1"/>
    </source>
</evidence>
<dbReference type="SUPFAM" id="SSF55729">
    <property type="entry name" value="Acyl-CoA N-acyltransferases (Nat)"/>
    <property type="match status" value="1"/>
</dbReference>
<proteinExistence type="predicted"/>
<protein>
    <submittedName>
        <fullName evidence="1">Acetyltransferase</fullName>
    </submittedName>
</protein>
<dbReference type="InterPro" id="IPR016181">
    <property type="entry name" value="Acyl_CoA_acyltransferase"/>
</dbReference>
<gene>
    <name evidence="1" type="ORF">OG367_02100</name>
</gene>
<sequence>MIQHHLDLPSPWSAEYLHGTAADGARLARWMKQDYLVNTWDQAWTPERWASVLHRHATSSDVSAFLVHHEAQPFAYIEVYELASSPLAEHGSWASDDMGFHIAVVEPRKLGRGLARRLVGDLCGAIFTHYGSAELIAVEPNEENKRIIRLLEHSGFTLLKTVRFPQKRAAVMVLPRPTG</sequence>
<keyword evidence="2" id="KW-1185">Reference proteome</keyword>
<dbReference type="EMBL" id="CP109491">
    <property type="protein sequence ID" value="WUX35090.1"/>
    <property type="molecule type" value="Genomic_DNA"/>
</dbReference>
<dbReference type="RefSeq" id="WP_329354146.1">
    <property type="nucleotide sequence ID" value="NZ_CP109490.1"/>
</dbReference>
<dbReference type="Gene3D" id="3.40.630.30">
    <property type="match status" value="1"/>
</dbReference>
<accession>A0ABZ1Z8M9</accession>
<dbReference type="Proteomes" id="UP001431926">
    <property type="component" value="Chromosome"/>
</dbReference>
<reference evidence="1" key="1">
    <citation type="submission" date="2022-10" db="EMBL/GenBank/DDBJ databases">
        <title>The complete genomes of actinobacterial strains from the NBC collection.</title>
        <authorList>
            <person name="Joergensen T.S."/>
            <person name="Alvarez Arevalo M."/>
            <person name="Sterndorff E.B."/>
            <person name="Faurdal D."/>
            <person name="Vuksanovic O."/>
            <person name="Mourched A.-S."/>
            <person name="Charusanti P."/>
            <person name="Shaw S."/>
            <person name="Blin K."/>
            <person name="Weber T."/>
        </authorList>
    </citation>
    <scope>NUCLEOTIDE SEQUENCE</scope>
    <source>
        <strain evidence="1">NBC_01436</strain>
    </source>
</reference>
<dbReference type="Pfam" id="PF13523">
    <property type="entry name" value="Acetyltransf_8"/>
    <property type="match status" value="1"/>
</dbReference>
<dbReference type="PANTHER" id="PTHR31438">
    <property type="entry name" value="LYSINE N-ACYLTRANSFERASE C17G9.06C-RELATED"/>
    <property type="match status" value="1"/>
</dbReference>